<proteinExistence type="predicted"/>
<organism evidence="1 2">
    <name type="scientific">Leuconostoc lactis</name>
    <dbReference type="NCBI Taxonomy" id="1246"/>
    <lineage>
        <taxon>Bacteria</taxon>
        <taxon>Bacillati</taxon>
        <taxon>Bacillota</taxon>
        <taxon>Bacilli</taxon>
        <taxon>Lactobacillales</taxon>
        <taxon>Lactobacillaceae</taxon>
        <taxon>Leuconostoc</taxon>
    </lineage>
</organism>
<dbReference type="AlphaFoldDB" id="A0A6L7A6Q9"/>
<sequence>MANTKITIDLSGVNKKISQKAFQRGQSAVANQALLDMSVYVPSRHGELRASGHVTSNSVQWSTVYSRAQFYGTNGIVKFKKYTVKGTGKRWDTKAKKLHMDDWKRAFKKGAGL</sequence>
<gene>
    <name evidence="1" type="ORF">GQS40_06425</name>
</gene>
<dbReference type="InterPro" id="IPR021080">
    <property type="entry name" value="Minor_capsid_protein"/>
</dbReference>
<protein>
    <submittedName>
        <fullName evidence="1">Capsid protein</fullName>
    </submittedName>
</protein>
<dbReference type="EMBL" id="WSZI01000013">
    <property type="protein sequence ID" value="MWN21306.1"/>
    <property type="molecule type" value="Genomic_DNA"/>
</dbReference>
<dbReference type="Proteomes" id="UP000478636">
    <property type="component" value="Unassembled WGS sequence"/>
</dbReference>
<comment type="caution">
    <text evidence="1">The sequence shown here is derived from an EMBL/GenBank/DDBJ whole genome shotgun (WGS) entry which is preliminary data.</text>
</comment>
<dbReference type="Pfam" id="PF11114">
    <property type="entry name" value="Minor_capsid_2"/>
    <property type="match status" value="1"/>
</dbReference>
<evidence type="ECO:0000313" key="1">
    <source>
        <dbReference type="EMBL" id="MWN21306.1"/>
    </source>
</evidence>
<accession>A0A6L7A6Q9</accession>
<evidence type="ECO:0000313" key="2">
    <source>
        <dbReference type="Proteomes" id="UP000478636"/>
    </source>
</evidence>
<reference evidence="1 2" key="1">
    <citation type="submission" date="2019-12" db="EMBL/GenBank/DDBJ databases">
        <title>Complete genome sequence of Leuconostoc lactis strain AVN1 provides insights into metabolic potential.</title>
        <authorList>
            <person name="Besrour N."/>
            <person name="Najjari A."/>
            <person name="Fhoula I."/>
            <person name="Jaballah S."/>
            <person name="Klibi N."/>
            <person name="Ouzari H.I."/>
        </authorList>
    </citation>
    <scope>NUCLEOTIDE SEQUENCE [LARGE SCALE GENOMIC DNA]</scope>
    <source>
        <strain evidence="1 2">AVN1</strain>
    </source>
</reference>
<name>A0A6L7A6Q9_LEULA</name>